<dbReference type="SUPFAM" id="SSF50370">
    <property type="entry name" value="Ricin B-like lectins"/>
    <property type="match status" value="1"/>
</dbReference>
<dbReference type="Gene3D" id="2.80.10.50">
    <property type="match status" value="1"/>
</dbReference>
<proteinExistence type="predicted"/>
<dbReference type="AlphaFoldDB" id="D8TXD9"/>
<gene>
    <name evidence="2" type="ORF">VOLCADRAFT_91557</name>
</gene>
<evidence type="ECO:0000259" key="1">
    <source>
        <dbReference type="SMART" id="SM00458"/>
    </source>
</evidence>
<dbReference type="EMBL" id="GL378342">
    <property type="protein sequence ID" value="EFJ47892.1"/>
    <property type="molecule type" value="Genomic_DNA"/>
</dbReference>
<dbReference type="InterPro" id="IPR000772">
    <property type="entry name" value="Ricin_B_lectin"/>
</dbReference>
<keyword evidence="3" id="KW-1185">Reference proteome</keyword>
<dbReference type="InterPro" id="IPR035992">
    <property type="entry name" value="Ricin_B-like_lectins"/>
</dbReference>
<dbReference type="SMART" id="SM00458">
    <property type="entry name" value="RICIN"/>
    <property type="match status" value="1"/>
</dbReference>
<evidence type="ECO:0000313" key="2">
    <source>
        <dbReference type="EMBL" id="EFJ47892.1"/>
    </source>
</evidence>
<dbReference type="RefSeq" id="XP_002950998.1">
    <property type="nucleotide sequence ID" value="XM_002950952.1"/>
</dbReference>
<dbReference type="Pfam" id="PF00652">
    <property type="entry name" value="Ricin_B_lectin"/>
    <property type="match status" value="1"/>
</dbReference>
<dbReference type="GeneID" id="9616826"/>
<dbReference type="KEGG" id="vcn:VOLCADRAFT_91557"/>
<organism evidence="3">
    <name type="scientific">Volvox carteri f. nagariensis</name>
    <dbReference type="NCBI Taxonomy" id="3068"/>
    <lineage>
        <taxon>Eukaryota</taxon>
        <taxon>Viridiplantae</taxon>
        <taxon>Chlorophyta</taxon>
        <taxon>core chlorophytes</taxon>
        <taxon>Chlorophyceae</taxon>
        <taxon>CS clade</taxon>
        <taxon>Chlamydomonadales</taxon>
        <taxon>Volvocaceae</taxon>
        <taxon>Volvox</taxon>
    </lineage>
</organism>
<reference evidence="2 3" key="1">
    <citation type="journal article" date="2010" name="Science">
        <title>Genomic analysis of organismal complexity in the multicellular green alga Volvox carteri.</title>
        <authorList>
            <person name="Prochnik S.E."/>
            <person name="Umen J."/>
            <person name="Nedelcu A.M."/>
            <person name="Hallmann A."/>
            <person name="Miller S.M."/>
            <person name="Nishii I."/>
            <person name="Ferris P."/>
            <person name="Kuo A."/>
            <person name="Mitros T."/>
            <person name="Fritz-Laylin L.K."/>
            <person name="Hellsten U."/>
            <person name="Chapman J."/>
            <person name="Simakov O."/>
            <person name="Rensing S.A."/>
            <person name="Terry A."/>
            <person name="Pangilinan J."/>
            <person name="Kapitonov V."/>
            <person name="Jurka J."/>
            <person name="Salamov A."/>
            <person name="Shapiro H."/>
            <person name="Schmutz J."/>
            <person name="Grimwood J."/>
            <person name="Lindquist E."/>
            <person name="Lucas S."/>
            <person name="Grigoriev I.V."/>
            <person name="Schmitt R."/>
            <person name="Kirk D."/>
            <person name="Rokhsar D.S."/>
        </authorList>
    </citation>
    <scope>NUCLEOTIDE SEQUENCE [LARGE SCALE GENOMIC DNA]</scope>
    <source>
        <strain evidence="3">f. Nagariensis / Eve</strain>
    </source>
</reference>
<dbReference type="InParanoid" id="D8TXD9"/>
<evidence type="ECO:0000313" key="3">
    <source>
        <dbReference type="Proteomes" id="UP000001058"/>
    </source>
</evidence>
<protein>
    <recommendedName>
        <fullName evidence="1">Ricin B lectin domain-containing protein</fullName>
    </recommendedName>
</protein>
<sequence>MVFCQEKLHMRNIAINYSSRCKVCVVRDKVFVPMAFIDGQYIRTGTARGNCLSLQPNVSLWQNELVQQPCNGKDKLQRFAFMHIAGGTFRISPSWKRDVCLAAGDIEWGGARLVLQPCSGGVSISQEFFFHPLTGRWWMIGGRYRPGDCLNVVDGSPDAGKLVRLYSCSGNSAQRFILPKFKPVTLPINCHTCRASYRPVRMQGGPALFPASRKPTPDLLNFLINVTSYCLKDWVFSIKCIGCSLSVTWC</sequence>
<dbReference type="CDD" id="cd00161">
    <property type="entry name" value="beta-trefoil_Ricin-like"/>
    <property type="match status" value="1"/>
</dbReference>
<name>D8TXD9_VOLCA</name>
<dbReference type="PROSITE" id="PS50231">
    <property type="entry name" value="RICIN_B_LECTIN"/>
    <property type="match status" value="1"/>
</dbReference>
<feature type="domain" description="Ricin B lectin" evidence="1">
    <location>
        <begin position="38"/>
        <end position="179"/>
    </location>
</feature>
<dbReference type="Proteomes" id="UP000001058">
    <property type="component" value="Unassembled WGS sequence"/>
</dbReference>
<accession>D8TXD9</accession>